<feature type="domain" description="ABC transporter" evidence="5">
    <location>
        <begin position="2"/>
        <end position="230"/>
    </location>
</feature>
<evidence type="ECO:0000256" key="2">
    <source>
        <dbReference type="ARBA" id="ARBA00022448"/>
    </source>
</evidence>
<dbReference type="GO" id="GO:0016887">
    <property type="term" value="F:ATP hydrolysis activity"/>
    <property type="evidence" value="ECO:0007669"/>
    <property type="project" value="InterPro"/>
</dbReference>
<dbReference type="Gene3D" id="3.40.50.300">
    <property type="entry name" value="P-loop containing nucleotide triphosphate hydrolases"/>
    <property type="match status" value="1"/>
</dbReference>
<organism evidence="6 7">
    <name type="scientific">Bifidobacterium lemurum</name>
    <dbReference type="NCBI Taxonomy" id="1603886"/>
    <lineage>
        <taxon>Bacteria</taxon>
        <taxon>Bacillati</taxon>
        <taxon>Actinomycetota</taxon>
        <taxon>Actinomycetes</taxon>
        <taxon>Bifidobacteriales</taxon>
        <taxon>Bifidobacteriaceae</taxon>
        <taxon>Bifidobacterium</taxon>
    </lineage>
</organism>
<accession>A0A261FST1</accession>
<keyword evidence="2" id="KW-0813">Transport</keyword>
<evidence type="ECO:0000256" key="3">
    <source>
        <dbReference type="ARBA" id="ARBA00022741"/>
    </source>
</evidence>
<dbReference type="SMART" id="SM00382">
    <property type="entry name" value="AAA"/>
    <property type="match status" value="1"/>
</dbReference>
<sequence>MLTLHHVSKRLGGRAILHDIDLELTQGVTGLLAPNGAGKTTLLNMIATLLYPTEGSIQWNGEDIVAMDDRYRGLLGYLPQHFGYYPNYSPRRFLTYIATLQAVRPSRIDVRVDELLRLVGLTDVADKKMRTFSGGMIQRVGIAQALIHDPDLIILDEPTAGLDPKERVRFRNIIHELAADRTVILSTHIVSDLSTIAGRIVMLKNGTVHANSTPEDLISALRGHIYEMPAAMPLPPGQRLLSEVQYGTQTRQRVWSPMPVDDAAVDGRVLTVQPNLEDVFLVTYGE</sequence>
<reference evidence="6 7" key="1">
    <citation type="journal article" date="2017" name="BMC Genomics">
        <title>Comparative genomic and phylogenomic analyses of the Bifidobacteriaceae family.</title>
        <authorList>
            <person name="Lugli G.A."/>
            <person name="Milani C."/>
            <person name="Turroni F."/>
            <person name="Duranti S."/>
            <person name="Mancabelli L."/>
            <person name="Mangifesta M."/>
            <person name="Ferrario C."/>
            <person name="Modesto M."/>
            <person name="Mattarelli P."/>
            <person name="Jiri K."/>
            <person name="van Sinderen D."/>
            <person name="Ventura M."/>
        </authorList>
    </citation>
    <scope>NUCLEOTIDE SEQUENCE [LARGE SCALE GENOMIC DNA]</scope>
    <source>
        <strain evidence="6 7">DSM 28807</strain>
    </source>
</reference>
<comment type="similarity">
    <text evidence="1">Belongs to the ABC transporter superfamily.</text>
</comment>
<dbReference type="InterPro" id="IPR003439">
    <property type="entry name" value="ABC_transporter-like_ATP-bd"/>
</dbReference>
<dbReference type="AlphaFoldDB" id="A0A261FST1"/>
<dbReference type="Proteomes" id="UP000216352">
    <property type="component" value="Unassembled WGS sequence"/>
</dbReference>
<dbReference type="InterPro" id="IPR027417">
    <property type="entry name" value="P-loop_NTPase"/>
</dbReference>
<comment type="caution">
    <text evidence="6">The sequence shown here is derived from an EMBL/GenBank/DDBJ whole genome shotgun (WGS) entry which is preliminary data.</text>
</comment>
<dbReference type="PANTHER" id="PTHR43335">
    <property type="entry name" value="ABC TRANSPORTER, ATP-BINDING PROTEIN"/>
    <property type="match status" value="1"/>
</dbReference>
<proteinExistence type="inferred from homology"/>
<keyword evidence="4 6" id="KW-0067">ATP-binding</keyword>
<dbReference type="PROSITE" id="PS00211">
    <property type="entry name" value="ABC_TRANSPORTER_1"/>
    <property type="match status" value="1"/>
</dbReference>
<dbReference type="PANTHER" id="PTHR43335:SF2">
    <property type="entry name" value="ABC TRANSPORTER, ATP-BINDING PROTEIN"/>
    <property type="match status" value="1"/>
</dbReference>
<dbReference type="CDD" id="cd03264">
    <property type="entry name" value="ABC_drug_resistance_like"/>
    <property type="match status" value="1"/>
</dbReference>
<evidence type="ECO:0000313" key="6">
    <source>
        <dbReference type="EMBL" id="OZG62260.1"/>
    </source>
</evidence>
<gene>
    <name evidence="6" type="ORF">BLEM_0806</name>
</gene>
<name>A0A261FST1_9BIFI</name>
<dbReference type="PROSITE" id="PS50893">
    <property type="entry name" value="ABC_TRANSPORTER_2"/>
    <property type="match status" value="1"/>
</dbReference>
<evidence type="ECO:0000313" key="7">
    <source>
        <dbReference type="Proteomes" id="UP000216352"/>
    </source>
</evidence>
<dbReference type="EMBL" id="MWWX01000005">
    <property type="protein sequence ID" value="OZG62260.1"/>
    <property type="molecule type" value="Genomic_DNA"/>
</dbReference>
<dbReference type="OrthoDB" id="9804819at2"/>
<evidence type="ECO:0000256" key="4">
    <source>
        <dbReference type="ARBA" id="ARBA00022840"/>
    </source>
</evidence>
<protein>
    <submittedName>
        <fullName evidence="6">ABC transporter, ATP-binding protein</fullName>
    </submittedName>
</protein>
<dbReference type="Pfam" id="PF00005">
    <property type="entry name" value="ABC_tran"/>
    <property type="match status" value="1"/>
</dbReference>
<dbReference type="SUPFAM" id="SSF52540">
    <property type="entry name" value="P-loop containing nucleoside triphosphate hydrolases"/>
    <property type="match status" value="1"/>
</dbReference>
<dbReference type="InterPro" id="IPR017871">
    <property type="entry name" value="ABC_transporter-like_CS"/>
</dbReference>
<dbReference type="InterPro" id="IPR003593">
    <property type="entry name" value="AAA+_ATPase"/>
</dbReference>
<dbReference type="STRING" id="1603886.GCA_001895165_01677"/>
<keyword evidence="7" id="KW-1185">Reference proteome</keyword>
<evidence type="ECO:0000259" key="5">
    <source>
        <dbReference type="PROSITE" id="PS50893"/>
    </source>
</evidence>
<evidence type="ECO:0000256" key="1">
    <source>
        <dbReference type="ARBA" id="ARBA00005417"/>
    </source>
</evidence>
<keyword evidence="3" id="KW-0547">Nucleotide-binding</keyword>
<dbReference type="GO" id="GO:0005524">
    <property type="term" value="F:ATP binding"/>
    <property type="evidence" value="ECO:0007669"/>
    <property type="project" value="UniProtKB-KW"/>
</dbReference>